<feature type="chain" id="PRO_5040302366" evidence="1">
    <location>
        <begin position="23"/>
        <end position="869"/>
    </location>
</feature>
<dbReference type="AlphaFoldDB" id="A0A9Q1C6L9"/>
<protein>
    <submittedName>
        <fullName evidence="2">Uncharacterized protein</fullName>
    </submittedName>
</protein>
<gene>
    <name evidence="2" type="ORF">HOLleu_13749</name>
</gene>
<feature type="signal peptide" evidence="1">
    <location>
        <begin position="1"/>
        <end position="22"/>
    </location>
</feature>
<dbReference type="EMBL" id="JAIZAY010000006">
    <property type="protein sequence ID" value="KAJ8039671.1"/>
    <property type="molecule type" value="Genomic_DNA"/>
</dbReference>
<name>A0A9Q1C6L9_HOLLE</name>
<sequence>MESIKCILFVLIFLSSPIFLVAYSDKKKTLSDLRRFKVEGVAGRFIVDRNALERKLQKRQLQDVACGQDVKILLPRSLPHAPYNTSHQGEVAFAHCSITDHTLAAELSNDIKEQVAISYSLFSVVIPLVLGEKEKHGVLPLHVLTNSTKKVLPPYFTNYKDITYVNSIEEKDDGTVTIRLGDDVMVYWVQEVKSKDHNKVGEDFDKVFGEVIANTKYPLPFDWGWMMESIKCVLFVLISLSSPIFLVACSNKQNTLTDLRRFKVEGVAARFTVDRNALEREIQNRKQQDVACGQEVKLQLPQSLPHASYNTSQQGEVLLISVIKRDHTLAEQLSNDLKAQVATSYRSFAVLIPVVLGMTEKHGLLTLHIFTNSTKRVFDPYVTNYKDVTHVDSIDEENDGKVTIRLGDDVIVYQVQDEVKCKRENEVVKDIDKTNGKLSTNYPLPFDWGCELVGSQISFRQVLNEVRCELAAVGGDVCTLTSTSSSEESPSSVKIVNMTGIFQQMIPFLEETIPNESFEADSKAWKNILLSLRKMESTRLILSVLLSLTSPIFLVANLNEQKTLTDLRRFKVEAVAARFTVDRRALERELRNRKQRDVACGQVYRLAQKNISSLCNTLFFYCLDVKILLPRSLPQAPYNTSHQGEVAFMYGSITDHTLAAELSNDMKEHVATSYILFSVGIPVVLGAQEKHGLFAVQMLTNSSRKVFSSYSTNYKEMTYVDSIEEKDDGTVTIRLGDDVMVYWVQKEVKYKDQNKVGKDFDKVFGEVIANTNYPLPFDWGCKFWGSHTSFCQALNEVQCELTAVGGDVCALTSTSSSERLPITTKFVNMTGIFRDMFPFLAETIPTEGFEAELAEREHTTGITFPCLSS</sequence>
<reference evidence="2" key="1">
    <citation type="submission" date="2021-10" db="EMBL/GenBank/DDBJ databases">
        <title>Tropical sea cucumber genome reveals ecological adaptation and Cuvierian tubules defense mechanism.</title>
        <authorList>
            <person name="Chen T."/>
        </authorList>
    </citation>
    <scope>NUCLEOTIDE SEQUENCE</scope>
    <source>
        <strain evidence="2">Nanhai2018</strain>
        <tissue evidence="2">Muscle</tissue>
    </source>
</reference>
<evidence type="ECO:0000313" key="2">
    <source>
        <dbReference type="EMBL" id="KAJ8039671.1"/>
    </source>
</evidence>
<comment type="caution">
    <text evidence="2">The sequence shown here is derived from an EMBL/GenBank/DDBJ whole genome shotgun (WGS) entry which is preliminary data.</text>
</comment>
<keyword evidence="1" id="KW-0732">Signal</keyword>
<evidence type="ECO:0000313" key="3">
    <source>
        <dbReference type="Proteomes" id="UP001152320"/>
    </source>
</evidence>
<dbReference type="Proteomes" id="UP001152320">
    <property type="component" value="Chromosome 6"/>
</dbReference>
<dbReference type="OrthoDB" id="418169at2759"/>
<accession>A0A9Q1C6L9</accession>
<proteinExistence type="predicted"/>
<organism evidence="2 3">
    <name type="scientific">Holothuria leucospilota</name>
    <name type="common">Black long sea cucumber</name>
    <name type="synonym">Mertensiothuria leucospilota</name>
    <dbReference type="NCBI Taxonomy" id="206669"/>
    <lineage>
        <taxon>Eukaryota</taxon>
        <taxon>Metazoa</taxon>
        <taxon>Echinodermata</taxon>
        <taxon>Eleutherozoa</taxon>
        <taxon>Echinozoa</taxon>
        <taxon>Holothuroidea</taxon>
        <taxon>Aspidochirotacea</taxon>
        <taxon>Aspidochirotida</taxon>
        <taxon>Holothuriidae</taxon>
        <taxon>Holothuria</taxon>
    </lineage>
</organism>
<keyword evidence="3" id="KW-1185">Reference proteome</keyword>
<evidence type="ECO:0000256" key="1">
    <source>
        <dbReference type="SAM" id="SignalP"/>
    </source>
</evidence>